<dbReference type="Proteomes" id="UP000229897">
    <property type="component" value="Chromosome"/>
</dbReference>
<feature type="coiled-coil region" evidence="1">
    <location>
        <begin position="14"/>
        <end position="43"/>
    </location>
</feature>
<dbReference type="EMBL" id="CP024608">
    <property type="protein sequence ID" value="ATQ76040.1"/>
    <property type="molecule type" value="Genomic_DNA"/>
</dbReference>
<organism evidence="2 3">
    <name type="scientific">Massilia violaceinigra</name>
    <dbReference type="NCBI Taxonomy" id="2045208"/>
    <lineage>
        <taxon>Bacteria</taxon>
        <taxon>Pseudomonadati</taxon>
        <taxon>Pseudomonadota</taxon>
        <taxon>Betaproteobacteria</taxon>
        <taxon>Burkholderiales</taxon>
        <taxon>Oxalobacteraceae</taxon>
        <taxon>Telluria group</taxon>
        <taxon>Massilia</taxon>
    </lineage>
</organism>
<dbReference type="KEGG" id="mass:CR152_16965"/>
<accession>A0A2D2DM48</accession>
<dbReference type="AlphaFoldDB" id="A0A2D2DM48"/>
<evidence type="ECO:0000313" key="3">
    <source>
        <dbReference type="Proteomes" id="UP000229897"/>
    </source>
</evidence>
<evidence type="ECO:0000313" key="2">
    <source>
        <dbReference type="EMBL" id="ATQ76040.1"/>
    </source>
</evidence>
<keyword evidence="3" id="KW-1185">Reference proteome</keyword>
<keyword evidence="1" id="KW-0175">Coiled coil</keyword>
<gene>
    <name evidence="2" type="ORF">CR152_16965</name>
</gene>
<sequence>MAVFGYFYTVLPVFQNQKLQEDNARLELESARERKLLSELRDRQFAVQKKIAELDAALTHARGRALVSDERASLSEERERAARYTALLAENRERDALGSARNAANDLASEIRHLDTARRTILVSQFGMAVAFRRVRQQDEFIEILYRSGREKDGEDLVKAATFFLSPTKILADAVEDISQPPGRILDAYLAELKGAVAGEKPISCVVPNAPELQISYSQKDAQIAALSAIDANNEIEKQRLTVEKSNARLIVTKKDIDTLAASFERERRFSLSQEFREKFLNADRQCGMLLDHAVKRIADQLGPKDTAR</sequence>
<proteinExistence type="predicted"/>
<name>A0A2D2DM48_9BURK</name>
<reference evidence="2" key="1">
    <citation type="submission" date="2017-10" db="EMBL/GenBank/DDBJ databases">
        <title>Massilia psychrophilum sp. nov., a novel purple-pigmented bacterium isolated from Tianshan glacier, Xinjiang Municipality, China.</title>
        <authorList>
            <person name="Wang H."/>
        </authorList>
    </citation>
    <scope>NUCLEOTIDE SEQUENCE [LARGE SCALE GENOMIC DNA]</scope>
    <source>
        <strain evidence="2">B2</strain>
    </source>
</reference>
<protein>
    <submittedName>
        <fullName evidence="2">Uncharacterized protein</fullName>
    </submittedName>
</protein>
<evidence type="ECO:0000256" key="1">
    <source>
        <dbReference type="SAM" id="Coils"/>
    </source>
</evidence>